<dbReference type="Proteomes" id="UP000286287">
    <property type="component" value="Unassembled WGS sequence"/>
</dbReference>
<sequence length="118" mass="12990">MSVSEDSDLDVRIPEESVSDEVLDLLRSNKAMILAHLTGRADTGHASEPNTAFLLPQHLRGLISAAQIGLLPKQVRTTRGIIPDLNDHVLAYLAQCHTGDREQALTHLDEADACWKNR</sequence>
<dbReference type="EMBL" id="QYUJ01000014">
    <property type="protein sequence ID" value="RJF72747.1"/>
    <property type="molecule type" value="Genomic_DNA"/>
</dbReference>
<comment type="caution">
    <text evidence="1">The sequence shown here is derived from an EMBL/GenBank/DDBJ whole genome shotgun (WGS) entry which is preliminary data.</text>
</comment>
<gene>
    <name evidence="1" type="ORF">D3875_15560</name>
</gene>
<keyword evidence="2" id="KW-1185">Reference proteome</keyword>
<evidence type="ECO:0000313" key="2">
    <source>
        <dbReference type="Proteomes" id="UP000286287"/>
    </source>
</evidence>
<organism evidence="1 2">
    <name type="scientific">Deinococcus cavernae</name>
    <dbReference type="NCBI Taxonomy" id="2320857"/>
    <lineage>
        <taxon>Bacteria</taxon>
        <taxon>Thermotogati</taxon>
        <taxon>Deinococcota</taxon>
        <taxon>Deinococci</taxon>
        <taxon>Deinococcales</taxon>
        <taxon>Deinococcaceae</taxon>
        <taxon>Deinococcus</taxon>
    </lineage>
</organism>
<protein>
    <submittedName>
        <fullName evidence="1">Uncharacterized protein</fullName>
    </submittedName>
</protein>
<name>A0A418V9L3_9DEIO</name>
<proteinExistence type="predicted"/>
<reference evidence="1 2" key="1">
    <citation type="submission" date="2018-09" db="EMBL/GenBank/DDBJ databases">
        <authorList>
            <person name="Zhu H."/>
        </authorList>
    </citation>
    <scope>NUCLEOTIDE SEQUENCE [LARGE SCALE GENOMIC DNA]</scope>
    <source>
        <strain evidence="1 2">K2S05-167</strain>
    </source>
</reference>
<dbReference type="AlphaFoldDB" id="A0A418V9L3"/>
<dbReference type="RefSeq" id="WP_119765187.1">
    <property type="nucleotide sequence ID" value="NZ_QYUJ01000014.1"/>
</dbReference>
<evidence type="ECO:0000313" key="1">
    <source>
        <dbReference type="EMBL" id="RJF72747.1"/>
    </source>
</evidence>
<accession>A0A418V9L3</accession>